<reference evidence="1" key="1">
    <citation type="submission" date="2019-10" db="EMBL/GenBank/DDBJ databases">
        <title>The sequence and de novo assembly of the wild yak genome.</title>
        <authorList>
            <person name="Liu Y."/>
        </authorList>
    </citation>
    <scope>NUCLEOTIDE SEQUENCE [LARGE SCALE GENOMIC DNA]</scope>
    <source>
        <strain evidence="1">WY2019</strain>
    </source>
</reference>
<accession>A0A6B0RLZ8</accession>
<protein>
    <submittedName>
        <fullName evidence="1">Uncharacterized protein</fullName>
    </submittedName>
</protein>
<evidence type="ECO:0000313" key="2">
    <source>
        <dbReference type="Proteomes" id="UP000322234"/>
    </source>
</evidence>
<keyword evidence="2" id="KW-1185">Reference proteome</keyword>
<dbReference type="EMBL" id="VBQZ03000058">
    <property type="protein sequence ID" value="MXQ89707.1"/>
    <property type="molecule type" value="Genomic_DNA"/>
</dbReference>
<proteinExistence type="predicted"/>
<organism evidence="1 2">
    <name type="scientific">Bos mutus</name>
    <name type="common">wild yak</name>
    <dbReference type="NCBI Taxonomy" id="72004"/>
    <lineage>
        <taxon>Eukaryota</taxon>
        <taxon>Metazoa</taxon>
        <taxon>Chordata</taxon>
        <taxon>Craniata</taxon>
        <taxon>Vertebrata</taxon>
        <taxon>Euteleostomi</taxon>
        <taxon>Mammalia</taxon>
        <taxon>Eutheria</taxon>
        <taxon>Laurasiatheria</taxon>
        <taxon>Artiodactyla</taxon>
        <taxon>Ruminantia</taxon>
        <taxon>Pecora</taxon>
        <taxon>Bovidae</taxon>
        <taxon>Bovinae</taxon>
        <taxon>Bos</taxon>
    </lineage>
</organism>
<evidence type="ECO:0000313" key="1">
    <source>
        <dbReference type="EMBL" id="MXQ89707.1"/>
    </source>
</evidence>
<sequence length="81" mass="8835">METTANCAVGKAHHLLESPREIVSDEALLPLPASVRIITASPPPGSPSHRPSPGWRLRRTHSLHGTAPPLKALLRLRFLHI</sequence>
<dbReference type="Proteomes" id="UP000322234">
    <property type="component" value="Unassembled WGS sequence"/>
</dbReference>
<name>A0A6B0RLZ8_9CETA</name>
<comment type="caution">
    <text evidence="1">The sequence shown here is derived from an EMBL/GenBank/DDBJ whole genome shotgun (WGS) entry which is preliminary data.</text>
</comment>
<dbReference type="AlphaFoldDB" id="A0A6B0RLZ8"/>
<gene>
    <name evidence="1" type="ORF">E5288_WYG011569</name>
</gene>